<evidence type="ECO:0000256" key="6">
    <source>
        <dbReference type="SAM" id="Coils"/>
    </source>
</evidence>
<feature type="domain" description="TAFII55 protein conserved region" evidence="8">
    <location>
        <begin position="12"/>
        <end position="162"/>
    </location>
</feature>
<evidence type="ECO:0000256" key="5">
    <source>
        <dbReference type="ARBA" id="ARBA00023242"/>
    </source>
</evidence>
<dbReference type="Pfam" id="PF04658">
    <property type="entry name" value="TAFII55_N"/>
    <property type="match status" value="1"/>
</dbReference>
<gene>
    <name evidence="9" type="ORF">PLOB_00035567</name>
</gene>
<feature type="region of interest" description="Disordered" evidence="7">
    <location>
        <begin position="178"/>
        <end position="259"/>
    </location>
</feature>
<dbReference type="SMART" id="SM01370">
    <property type="entry name" value="TAFII55_N"/>
    <property type="match status" value="1"/>
</dbReference>
<keyword evidence="6" id="KW-0175">Coiled coil</keyword>
<evidence type="ECO:0000256" key="3">
    <source>
        <dbReference type="ARBA" id="ARBA00023015"/>
    </source>
</evidence>
<sequence length="326" mass="37097">MSSKSKFDGSELENQFILRVPQVYASGLRHAIQNDSLKERLSIEFQADHRHATVRFDGAALSAKLLDLPCIIESHKTVDNRSFYKTADICQMLVCSEDDSTREEISPKKESKKFIWNHGITGPLKNVRKRRFRKTAKKKVVESPEIEKEVKRLLRTDLSASNVSFEVLQDEEKADENVVSDADILNTSMPSPLSRDPGKDSVSDDEDRNELFAILQEASSDEQDEADTQQEDDGDDNEVNVDVEMEESASNSFAESENHCQALLDSAREKLRQIQAARTEQERRIEEASNLFLKQRFEKALEEIKSQEAKQELEVSRLEADAFSKP</sequence>
<evidence type="ECO:0000256" key="1">
    <source>
        <dbReference type="ARBA" id="ARBA00004123"/>
    </source>
</evidence>
<dbReference type="PANTHER" id="PTHR12228:SF0">
    <property type="entry name" value="TATA-BOX BINDING PROTEIN ASSOCIATED FACTOR 7"/>
    <property type="match status" value="1"/>
</dbReference>
<dbReference type="Proteomes" id="UP001159405">
    <property type="component" value="Unassembled WGS sequence"/>
</dbReference>
<dbReference type="CDD" id="cd08047">
    <property type="entry name" value="TAF7"/>
    <property type="match status" value="1"/>
</dbReference>
<comment type="caution">
    <text evidence="9">The sequence shown here is derived from an EMBL/GenBank/DDBJ whole genome shotgun (WGS) entry which is preliminary data.</text>
</comment>
<evidence type="ECO:0000256" key="2">
    <source>
        <dbReference type="ARBA" id="ARBA00009368"/>
    </source>
</evidence>
<dbReference type="EMBL" id="CALNXK010000005">
    <property type="protein sequence ID" value="CAH3037390.1"/>
    <property type="molecule type" value="Genomic_DNA"/>
</dbReference>
<reference evidence="9 10" key="1">
    <citation type="submission" date="2022-05" db="EMBL/GenBank/DDBJ databases">
        <authorList>
            <consortium name="Genoscope - CEA"/>
            <person name="William W."/>
        </authorList>
    </citation>
    <scope>NUCLEOTIDE SEQUENCE [LARGE SCALE GENOMIC DNA]</scope>
</reference>
<feature type="coiled-coil region" evidence="6">
    <location>
        <begin position="264"/>
        <end position="321"/>
    </location>
</feature>
<protein>
    <recommendedName>
        <fullName evidence="8">TAFII55 protein conserved region domain-containing protein</fullName>
    </recommendedName>
</protein>
<evidence type="ECO:0000256" key="4">
    <source>
        <dbReference type="ARBA" id="ARBA00023163"/>
    </source>
</evidence>
<comment type="subcellular location">
    <subcellularLocation>
        <location evidence="1">Nucleus</location>
    </subcellularLocation>
</comment>
<keyword evidence="10" id="KW-1185">Reference proteome</keyword>
<evidence type="ECO:0000256" key="7">
    <source>
        <dbReference type="SAM" id="MobiDB-lite"/>
    </source>
</evidence>
<keyword evidence="4" id="KW-0804">Transcription</keyword>
<evidence type="ECO:0000313" key="10">
    <source>
        <dbReference type="Proteomes" id="UP001159405"/>
    </source>
</evidence>
<dbReference type="PANTHER" id="PTHR12228">
    <property type="entry name" value="TRANSCRIPTION INITIATION FACTOR TFIID 55 KD SUBUNIT-RELATED"/>
    <property type="match status" value="1"/>
</dbReference>
<keyword evidence="5" id="KW-0539">Nucleus</keyword>
<proteinExistence type="inferred from homology"/>
<evidence type="ECO:0000259" key="8">
    <source>
        <dbReference type="SMART" id="SM01370"/>
    </source>
</evidence>
<dbReference type="InterPro" id="IPR006751">
    <property type="entry name" value="TAFII55_prot_cons_reg"/>
</dbReference>
<evidence type="ECO:0000313" key="9">
    <source>
        <dbReference type="EMBL" id="CAH3037390.1"/>
    </source>
</evidence>
<dbReference type="InterPro" id="IPR037817">
    <property type="entry name" value="TAF7"/>
</dbReference>
<name>A0ABN8MWK0_9CNID</name>
<feature type="compositionally biased region" description="Acidic residues" evidence="7">
    <location>
        <begin position="219"/>
        <end position="247"/>
    </location>
</feature>
<organism evidence="9 10">
    <name type="scientific">Porites lobata</name>
    <dbReference type="NCBI Taxonomy" id="104759"/>
    <lineage>
        <taxon>Eukaryota</taxon>
        <taxon>Metazoa</taxon>
        <taxon>Cnidaria</taxon>
        <taxon>Anthozoa</taxon>
        <taxon>Hexacorallia</taxon>
        <taxon>Scleractinia</taxon>
        <taxon>Fungiina</taxon>
        <taxon>Poritidae</taxon>
        <taxon>Porites</taxon>
    </lineage>
</organism>
<comment type="similarity">
    <text evidence="2">Belongs to the TAF7 family.</text>
</comment>
<keyword evidence="3" id="KW-0805">Transcription regulation</keyword>
<accession>A0ABN8MWK0</accession>